<feature type="compositionally biased region" description="Basic residues" evidence="4">
    <location>
        <begin position="585"/>
        <end position="594"/>
    </location>
</feature>
<feature type="region of interest" description="Disordered" evidence="4">
    <location>
        <begin position="1"/>
        <end position="26"/>
    </location>
</feature>
<evidence type="ECO:0000313" key="5">
    <source>
        <dbReference type="EMBL" id="KAJ1736102.1"/>
    </source>
</evidence>
<feature type="compositionally biased region" description="Basic and acidic residues" evidence="4">
    <location>
        <begin position="513"/>
        <end position="522"/>
    </location>
</feature>
<sequence>MSATRRGERPGAGGGAGDRHHQQSVSSLEGALKQYSGYKAEYHELQQTLLDLPAEIEYDAMVPVGPLAFFPGKLINTNEILVLLGDNWFVERSAKQAAGIAGRRESYVDAKIAETKAELAKLKKQHERAPKDPDFAQLLLGAAVNEDGDEFVDIKETLPDGQQPAFDDVKNDEGQSGSDVAAALEEKRQRMIRSLQDGANVDRSLLGDDQRRLMELLDQIEDEEGGSAGSQGEDSHGEDDGPVGDDGDAYSDEDYANAARDDDEDDYNDNVEAASSSGDDEGFRMDVVERQPATAPEPSAGSSPAGPRGILKPPTPVAQRRGGKDGKKSVSFGAATAALARTSQGLGGKDGAGDDVDVVTRLLGTMATPSAAAAGKSGSGAASKPGLAGQRLAAGRQFEPSAAALSRARLAKPAATEQSAGTSNARASKGLPANEAAASRPLRSAVVEASQPAAEVTHDMVDADMHAREIAQAYNRKRFKLMSAGVLDGAAEAAEKILAEVTGVTLVSSTSKQEADCRREEAATADEPECVSLADLDQKPPEVVSDAQHTSPPGLATSAQGPAAAPDSDQSQSQPPQAKPNMSRFKARRLGLED</sequence>
<proteinExistence type="inferred from homology"/>
<reference evidence="5" key="1">
    <citation type="submission" date="2022-07" db="EMBL/GenBank/DDBJ databases">
        <title>Phylogenomic reconstructions and comparative analyses of Kickxellomycotina fungi.</title>
        <authorList>
            <person name="Reynolds N.K."/>
            <person name="Stajich J.E."/>
            <person name="Barry K."/>
            <person name="Grigoriev I.V."/>
            <person name="Crous P."/>
            <person name="Smith M.E."/>
        </authorList>
    </citation>
    <scope>NUCLEOTIDE SEQUENCE</scope>
    <source>
        <strain evidence="5">BCRC 34381</strain>
    </source>
</reference>
<dbReference type="OrthoDB" id="21413at2759"/>
<dbReference type="Proteomes" id="UP001143981">
    <property type="component" value="Unassembled WGS sequence"/>
</dbReference>
<feature type="compositionally biased region" description="Low complexity" evidence="4">
    <location>
        <begin position="292"/>
        <end position="309"/>
    </location>
</feature>
<dbReference type="InterPro" id="IPR004127">
    <property type="entry name" value="Prefoldin_subunit_alpha"/>
</dbReference>
<dbReference type="SUPFAM" id="SSF46579">
    <property type="entry name" value="Prefoldin"/>
    <property type="match status" value="1"/>
</dbReference>
<dbReference type="PANTHER" id="PTHR15111:SF0">
    <property type="entry name" value="UNCONVENTIONAL PREFOLDIN RPB5 INTERACTOR 1"/>
    <property type="match status" value="1"/>
</dbReference>
<feature type="region of interest" description="Disordered" evidence="4">
    <location>
        <begin position="509"/>
        <end position="594"/>
    </location>
</feature>
<dbReference type="InterPro" id="IPR052255">
    <property type="entry name" value="RNA_pol_II_subunit5-mediator"/>
</dbReference>
<dbReference type="EMBL" id="JANBOI010000003">
    <property type="protein sequence ID" value="KAJ1736102.1"/>
    <property type="molecule type" value="Genomic_DNA"/>
</dbReference>
<feature type="region of interest" description="Disordered" evidence="4">
    <location>
        <begin position="223"/>
        <end position="330"/>
    </location>
</feature>
<evidence type="ECO:0000256" key="4">
    <source>
        <dbReference type="SAM" id="MobiDB-lite"/>
    </source>
</evidence>
<feature type="region of interest" description="Disordered" evidence="4">
    <location>
        <begin position="159"/>
        <end position="178"/>
    </location>
</feature>
<keyword evidence="6" id="KW-1185">Reference proteome</keyword>
<feature type="region of interest" description="Disordered" evidence="4">
    <location>
        <begin position="404"/>
        <end position="443"/>
    </location>
</feature>
<dbReference type="AlphaFoldDB" id="A0A9W7YJ58"/>
<comment type="caution">
    <text evidence="5">The sequence shown here is derived from an EMBL/GenBank/DDBJ whole genome shotgun (WGS) entry which is preliminary data.</text>
</comment>
<feature type="compositionally biased region" description="Polar residues" evidence="4">
    <location>
        <begin position="416"/>
        <end position="426"/>
    </location>
</feature>
<feature type="compositionally biased region" description="Low complexity" evidence="4">
    <location>
        <begin position="562"/>
        <end position="576"/>
    </location>
</feature>
<comment type="similarity">
    <text evidence="3">Belongs to the RNA polymerase II subunit 5-mediating protein family.</text>
</comment>
<organism evidence="5 6">
    <name type="scientific">Coemansia biformis</name>
    <dbReference type="NCBI Taxonomy" id="1286918"/>
    <lineage>
        <taxon>Eukaryota</taxon>
        <taxon>Fungi</taxon>
        <taxon>Fungi incertae sedis</taxon>
        <taxon>Zoopagomycota</taxon>
        <taxon>Kickxellomycotina</taxon>
        <taxon>Kickxellomycetes</taxon>
        <taxon>Kickxellales</taxon>
        <taxon>Kickxellaceae</taxon>
        <taxon>Coemansia</taxon>
    </lineage>
</organism>
<dbReference type="GO" id="GO:0003714">
    <property type="term" value="F:transcription corepressor activity"/>
    <property type="evidence" value="ECO:0007669"/>
    <property type="project" value="TreeGrafter"/>
</dbReference>
<name>A0A9W7YJ58_9FUNG</name>
<evidence type="ECO:0000256" key="1">
    <source>
        <dbReference type="ARBA" id="ARBA00004123"/>
    </source>
</evidence>
<feature type="compositionally biased region" description="Low complexity" evidence="4">
    <location>
        <begin position="369"/>
        <end position="389"/>
    </location>
</feature>
<dbReference type="GO" id="GO:0003682">
    <property type="term" value="F:chromatin binding"/>
    <property type="evidence" value="ECO:0007669"/>
    <property type="project" value="TreeGrafter"/>
</dbReference>
<gene>
    <name evidence="5" type="ORF">LPJ61_000152</name>
</gene>
<dbReference type="Gene3D" id="1.10.287.370">
    <property type="match status" value="1"/>
</dbReference>
<evidence type="ECO:0000313" key="6">
    <source>
        <dbReference type="Proteomes" id="UP001143981"/>
    </source>
</evidence>
<dbReference type="GO" id="GO:0005634">
    <property type="term" value="C:nucleus"/>
    <property type="evidence" value="ECO:0007669"/>
    <property type="project" value="UniProtKB-SubCell"/>
</dbReference>
<evidence type="ECO:0008006" key="7">
    <source>
        <dbReference type="Google" id="ProtNLM"/>
    </source>
</evidence>
<keyword evidence="2" id="KW-0539">Nucleus</keyword>
<evidence type="ECO:0000256" key="2">
    <source>
        <dbReference type="ARBA" id="ARBA00023242"/>
    </source>
</evidence>
<comment type="subcellular location">
    <subcellularLocation>
        <location evidence="1">Nucleus</location>
    </subcellularLocation>
</comment>
<feature type="compositionally biased region" description="Low complexity" evidence="4">
    <location>
        <begin position="404"/>
        <end position="415"/>
    </location>
</feature>
<dbReference type="PANTHER" id="PTHR15111">
    <property type="entry name" value="RNA POLYMERASE II SUBUNIT 5-MEDIATING PROTEIN NNX3"/>
    <property type="match status" value="1"/>
</dbReference>
<dbReference type="CDD" id="cd23159">
    <property type="entry name" value="Prefoldin_URI1"/>
    <property type="match status" value="1"/>
</dbReference>
<feature type="compositionally biased region" description="Acidic residues" evidence="4">
    <location>
        <begin position="240"/>
        <end position="269"/>
    </location>
</feature>
<dbReference type="InterPro" id="IPR009053">
    <property type="entry name" value="Prefoldin"/>
</dbReference>
<dbReference type="GO" id="GO:0000122">
    <property type="term" value="P:negative regulation of transcription by RNA polymerase II"/>
    <property type="evidence" value="ECO:0007669"/>
    <property type="project" value="TreeGrafter"/>
</dbReference>
<protein>
    <recommendedName>
        <fullName evidence="7">DUF3835 domain-containing protein</fullName>
    </recommendedName>
</protein>
<dbReference type="Pfam" id="PF02996">
    <property type="entry name" value="Prefoldin"/>
    <property type="match status" value="1"/>
</dbReference>
<feature type="region of interest" description="Disordered" evidence="4">
    <location>
        <begin position="369"/>
        <end position="392"/>
    </location>
</feature>
<accession>A0A9W7YJ58</accession>
<evidence type="ECO:0000256" key="3">
    <source>
        <dbReference type="ARBA" id="ARBA00038295"/>
    </source>
</evidence>
<dbReference type="GO" id="GO:0019212">
    <property type="term" value="F:phosphatase inhibitor activity"/>
    <property type="evidence" value="ECO:0007669"/>
    <property type="project" value="TreeGrafter"/>
</dbReference>